<evidence type="ECO:0000256" key="7">
    <source>
        <dbReference type="HAMAP-Rule" id="MF_01217"/>
    </source>
</evidence>
<name>A0ABS2PXX8_9BACL</name>
<dbReference type="HAMAP" id="MF_01217">
    <property type="entry name" value="Acyl_carrier"/>
    <property type="match status" value="1"/>
</dbReference>
<dbReference type="EMBL" id="JAFBER010000005">
    <property type="protein sequence ID" value="MBM7644913.1"/>
    <property type="molecule type" value="Genomic_DNA"/>
</dbReference>
<evidence type="ECO:0000256" key="8">
    <source>
        <dbReference type="NCBIfam" id="TIGR00517"/>
    </source>
</evidence>
<comment type="caution">
    <text evidence="11">The sequence shown here is derived from an EMBL/GenBank/DDBJ whole genome shotgun (WGS) entry which is preliminary data.</text>
</comment>
<keyword evidence="5 7" id="KW-0443">Lipid metabolism</keyword>
<dbReference type="NCBIfam" id="NF002150">
    <property type="entry name" value="PRK00982.1-4"/>
    <property type="match status" value="1"/>
</dbReference>
<keyword evidence="12" id="KW-1185">Reference proteome</keyword>
<evidence type="ECO:0000256" key="4">
    <source>
        <dbReference type="ARBA" id="ARBA00022832"/>
    </source>
</evidence>
<comment type="pathway">
    <text evidence="7 9">Lipid metabolism; fatty acid biosynthesis.</text>
</comment>
<keyword evidence="1 7" id="KW-0596">Phosphopantetheine</keyword>
<dbReference type="Gene3D" id="1.10.1200.10">
    <property type="entry name" value="ACP-like"/>
    <property type="match status" value="1"/>
</dbReference>
<dbReference type="InterPro" id="IPR003231">
    <property type="entry name" value="ACP"/>
</dbReference>
<comment type="PTM">
    <text evidence="9">4'-phosphopantetheine is transferred from CoA to a specific serine of apo-ACP by acpS.</text>
</comment>
<gene>
    <name evidence="7" type="primary">acpP</name>
    <name evidence="11" type="ORF">JOD45_001122</name>
</gene>
<organism evidence="11 12">
    <name type="scientific">Scopulibacillus daqui</name>
    <dbReference type="NCBI Taxonomy" id="1469162"/>
    <lineage>
        <taxon>Bacteria</taxon>
        <taxon>Bacillati</taxon>
        <taxon>Bacillota</taxon>
        <taxon>Bacilli</taxon>
        <taxon>Bacillales</taxon>
        <taxon>Sporolactobacillaceae</taxon>
        <taxon>Scopulibacillus</taxon>
    </lineage>
</organism>
<feature type="domain" description="Carrier" evidence="10">
    <location>
        <begin position="8"/>
        <end position="83"/>
    </location>
</feature>
<evidence type="ECO:0000313" key="12">
    <source>
        <dbReference type="Proteomes" id="UP000808914"/>
    </source>
</evidence>
<evidence type="ECO:0000259" key="10">
    <source>
        <dbReference type="PROSITE" id="PS50075"/>
    </source>
</evidence>
<feature type="modified residue" description="O-(pantetheine 4'-phosphoryl)serine" evidence="7">
    <location>
        <position position="43"/>
    </location>
</feature>
<keyword evidence="7" id="KW-0963">Cytoplasm</keyword>
<comment type="PTM">
    <text evidence="7">4'-phosphopantetheine is transferred from CoA to a specific serine of apo-ACP by AcpS. This modification is essential for activity because fatty acids are bound in thioester linkage to the sulfhydryl of the prosthetic group.</text>
</comment>
<evidence type="ECO:0000256" key="1">
    <source>
        <dbReference type="ARBA" id="ARBA00022450"/>
    </source>
</evidence>
<dbReference type="Proteomes" id="UP000808914">
    <property type="component" value="Unassembled WGS sequence"/>
</dbReference>
<dbReference type="RefSeq" id="WP_205002866.1">
    <property type="nucleotide sequence ID" value="NZ_JAFBER010000005.1"/>
</dbReference>
<comment type="subcellular location">
    <subcellularLocation>
        <location evidence="7">Cytoplasm</location>
    </subcellularLocation>
</comment>
<dbReference type="NCBIfam" id="NF002148">
    <property type="entry name" value="PRK00982.1-2"/>
    <property type="match status" value="1"/>
</dbReference>
<evidence type="ECO:0000256" key="2">
    <source>
        <dbReference type="ARBA" id="ARBA00022516"/>
    </source>
</evidence>
<protein>
    <recommendedName>
        <fullName evidence="7 8">Acyl carrier protein</fullName>
        <shortName evidence="7">ACP</shortName>
    </recommendedName>
</protein>
<keyword evidence="4 7" id="KW-0276">Fatty acid metabolism</keyword>
<accession>A0ABS2PXX8</accession>
<dbReference type="SUPFAM" id="SSF47336">
    <property type="entry name" value="ACP-like"/>
    <property type="match status" value="1"/>
</dbReference>
<comment type="similarity">
    <text evidence="7">Belongs to the acyl carrier protein (ACP) family.</text>
</comment>
<keyword evidence="3 7" id="KW-0597">Phosphoprotein</keyword>
<dbReference type="PANTHER" id="PTHR20863">
    <property type="entry name" value="ACYL CARRIER PROTEIN"/>
    <property type="match status" value="1"/>
</dbReference>
<dbReference type="PANTHER" id="PTHR20863:SF76">
    <property type="entry name" value="CARRIER DOMAIN-CONTAINING PROTEIN"/>
    <property type="match status" value="1"/>
</dbReference>
<dbReference type="Pfam" id="PF00550">
    <property type="entry name" value="PP-binding"/>
    <property type="match status" value="1"/>
</dbReference>
<proteinExistence type="inferred from homology"/>
<dbReference type="InterPro" id="IPR009081">
    <property type="entry name" value="PP-bd_ACP"/>
</dbReference>
<keyword evidence="2 7" id="KW-0444">Lipid biosynthesis</keyword>
<reference evidence="11 12" key="1">
    <citation type="submission" date="2021-01" db="EMBL/GenBank/DDBJ databases">
        <title>Genomic Encyclopedia of Type Strains, Phase IV (KMG-IV): sequencing the most valuable type-strain genomes for metagenomic binning, comparative biology and taxonomic classification.</title>
        <authorList>
            <person name="Goeker M."/>
        </authorList>
    </citation>
    <scope>NUCLEOTIDE SEQUENCE [LARGE SCALE GENOMIC DNA]</scope>
    <source>
        <strain evidence="11 12">DSM 28236</strain>
    </source>
</reference>
<evidence type="ECO:0000256" key="3">
    <source>
        <dbReference type="ARBA" id="ARBA00022553"/>
    </source>
</evidence>
<evidence type="ECO:0000313" key="11">
    <source>
        <dbReference type="EMBL" id="MBM7644913.1"/>
    </source>
</evidence>
<dbReference type="PROSITE" id="PS50075">
    <property type="entry name" value="CARRIER"/>
    <property type="match status" value="1"/>
</dbReference>
<dbReference type="NCBIfam" id="TIGR00517">
    <property type="entry name" value="acyl_carrier"/>
    <property type="match status" value="1"/>
</dbReference>
<evidence type="ECO:0000256" key="5">
    <source>
        <dbReference type="ARBA" id="ARBA00023098"/>
    </source>
</evidence>
<comment type="function">
    <text evidence="7 9">Carrier of the growing fatty acid chain in fatty acid biosynthesis.</text>
</comment>
<dbReference type="InterPro" id="IPR036736">
    <property type="entry name" value="ACP-like_sf"/>
</dbReference>
<evidence type="ECO:0000256" key="6">
    <source>
        <dbReference type="ARBA" id="ARBA00023160"/>
    </source>
</evidence>
<sequence>MATAFTKEQIEEKVRDVVSSQLQVEPSKVQGSSLFVDDLGADSLDLTELAIAFEDEFDIEIPDSDFGQLSTVSGAINYIIGRLD</sequence>
<keyword evidence="6 7" id="KW-0275">Fatty acid biosynthesis</keyword>
<evidence type="ECO:0000256" key="9">
    <source>
        <dbReference type="RuleBase" id="RU003545"/>
    </source>
</evidence>